<comment type="caution">
    <text evidence="2">The sequence shown here is derived from an EMBL/GenBank/DDBJ whole genome shotgun (WGS) entry which is preliminary data.</text>
</comment>
<dbReference type="RefSeq" id="XP_070883812.1">
    <property type="nucleotide sequence ID" value="XM_071033464.1"/>
</dbReference>
<proteinExistence type="predicted"/>
<reference evidence="2 3" key="1">
    <citation type="submission" date="2024-07" db="EMBL/GenBank/DDBJ databases">
        <title>Section-level genome sequencing and comparative genomics of Aspergillus sections Usti and Cavernicolus.</title>
        <authorList>
            <consortium name="Lawrence Berkeley National Laboratory"/>
            <person name="Nybo J.L."/>
            <person name="Vesth T.C."/>
            <person name="Theobald S."/>
            <person name="Frisvad J.C."/>
            <person name="Larsen T.O."/>
            <person name="Kjaerboelling I."/>
            <person name="Rothschild-Mancinelli K."/>
            <person name="Lyhne E.K."/>
            <person name="Kogle M.E."/>
            <person name="Barry K."/>
            <person name="Clum A."/>
            <person name="Na H."/>
            <person name="Ledsgaard L."/>
            <person name="Lin J."/>
            <person name="Lipzen A."/>
            <person name="Kuo A."/>
            <person name="Riley R."/>
            <person name="Mondo S."/>
            <person name="Labutti K."/>
            <person name="Haridas S."/>
            <person name="Pangalinan J."/>
            <person name="Salamov A.A."/>
            <person name="Simmons B.A."/>
            <person name="Magnuson J.K."/>
            <person name="Chen J."/>
            <person name="Drula E."/>
            <person name="Henrissat B."/>
            <person name="Wiebenga A."/>
            <person name="Lubbers R.J."/>
            <person name="Gomes A.C."/>
            <person name="Macurrencykelacurrency M.R."/>
            <person name="Stajich J."/>
            <person name="Grigoriev I.V."/>
            <person name="Mortensen U.H."/>
            <person name="De Vries R.P."/>
            <person name="Baker S.E."/>
            <person name="Andersen M.R."/>
        </authorList>
    </citation>
    <scope>NUCLEOTIDE SEQUENCE [LARGE SCALE GENOMIC DNA]</scope>
    <source>
        <strain evidence="2 3">CBS 449.75</strain>
    </source>
</reference>
<evidence type="ECO:0000313" key="2">
    <source>
        <dbReference type="EMBL" id="KAL2864833.1"/>
    </source>
</evidence>
<accession>A0ABR4LJX0</accession>
<evidence type="ECO:0000313" key="3">
    <source>
        <dbReference type="Proteomes" id="UP001610432"/>
    </source>
</evidence>
<dbReference type="GeneID" id="98148536"/>
<evidence type="ECO:0008006" key="4">
    <source>
        <dbReference type="Google" id="ProtNLM"/>
    </source>
</evidence>
<gene>
    <name evidence="2" type="ORF">BJX67DRAFT_383460</name>
</gene>
<keyword evidence="1" id="KW-0732">Signal</keyword>
<evidence type="ECO:0000256" key="1">
    <source>
        <dbReference type="SAM" id="SignalP"/>
    </source>
</evidence>
<feature type="signal peptide" evidence="1">
    <location>
        <begin position="1"/>
        <end position="18"/>
    </location>
</feature>
<organism evidence="2 3">
    <name type="scientific">Aspergillus lucknowensis</name>
    <dbReference type="NCBI Taxonomy" id="176173"/>
    <lineage>
        <taxon>Eukaryota</taxon>
        <taxon>Fungi</taxon>
        <taxon>Dikarya</taxon>
        <taxon>Ascomycota</taxon>
        <taxon>Pezizomycotina</taxon>
        <taxon>Eurotiomycetes</taxon>
        <taxon>Eurotiomycetidae</taxon>
        <taxon>Eurotiales</taxon>
        <taxon>Aspergillaceae</taxon>
        <taxon>Aspergillus</taxon>
        <taxon>Aspergillus subgen. Nidulantes</taxon>
    </lineage>
</organism>
<dbReference type="Proteomes" id="UP001610432">
    <property type="component" value="Unassembled WGS sequence"/>
</dbReference>
<protein>
    <recommendedName>
        <fullName evidence="4">Apple domain-containing protein</fullName>
    </recommendedName>
</protein>
<dbReference type="EMBL" id="JBFXLQ010000037">
    <property type="protein sequence ID" value="KAL2864833.1"/>
    <property type="molecule type" value="Genomic_DNA"/>
</dbReference>
<sequence>MKFSTLVSPILLGALASAAPSTDSSAAAPAGLETANQLISRQSPTNATCAAEVQALDTCQQNLSTQLSECQAEQAAGSPFEDYARCPAVNDQTRNVGGVTYRQRCNQGIAQGTTILGSQDLRYDACLQACSANPSCQGVNYWPNNARPCLMFSQYNPNWGSRGNNYILIGALPTRRR</sequence>
<keyword evidence="3" id="KW-1185">Reference proteome</keyword>
<name>A0ABR4LJX0_9EURO</name>
<feature type="chain" id="PRO_5046696149" description="Apple domain-containing protein" evidence="1">
    <location>
        <begin position="19"/>
        <end position="177"/>
    </location>
</feature>